<dbReference type="AlphaFoldDB" id="A0A6P2XVN0"/>
<accession>A0A6P2XVN0</accession>
<evidence type="ECO:0000313" key="2">
    <source>
        <dbReference type="Proteomes" id="UP000494110"/>
    </source>
</evidence>
<proteinExistence type="predicted"/>
<dbReference type="RefSeq" id="WP_175013234.1">
    <property type="nucleotide sequence ID" value="NZ_CABVQN010000015.1"/>
</dbReference>
<sequence>MTLQELEKRMRSLFEDESLENVGDTGYSRSFLVPGKVRDVKAALQAQTGDLRSGGGAAP</sequence>
<name>A0A6P2XVN0_BURL3</name>
<protein>
    <submittedName>
        <fullName evidence="1">Uncharacterized protein</fullName>
    </submittedName>
</protein>
<dbReference type="EMBL" id="CABVQN010000015">
    <property type="protein sequence ID" value="VWD13733.1"/>
    <property type="molecule type" value="Genomic_DNA"/>
</dbReference>
<organism evidence="1 2">
    <name type="scientific">Burkholderia lata (strain ATCC 17760 / DSM 23089 / LMG 22485 / NCIMB 9086 / R18194 / 383)</name>
    <dbReference type="NCBI Taxonomy" id="482957"/>
    <lineage>
        <taxon>Bacteria</taxon>
        <taxon>Pseudomonadati</taxon>
        <taxon>Pseudomonadota</taxon>
        <taxon>Betaproteobacteria</taxon>
        <taxon>Burkholderiales</taxon>
        <taxon>Burkholderiaceae</taxon>
        <taxon>Burkholderia</taxon>
        <taxon>Burkholderia cepacia complex</taxon>
    </lineage>
</organism>
<evidence type="ECO:0000313" key="1">
    <source>
        <dbReference type="EMBL" id="VWD13733.1"/>
    </source>
</evidence>
<dbReference type="Proteomes" id="UP000494110">
    <property type="component" value="Unassembled WGS sequence"/>
</dbReference>
<gene>
    <name evidence="1" type="ORF">BLA39750_03408</name>
</gene>
<reference evidence="1 2" key="1">
    <citation type="submission" date="2019-09" db="EMBL/GenBank/DDBJ databases">
        <authorList>
            <person name="Depoorter E."/>
        </authorList>
    </citation>
    <scope>NUCLEOTIDE SEQUENCE [LARGE SCALE GENOMIC DNA]</scope>
    <source>
        <strain evidence="1">R-39750</strain>
    </source>
</reference>